<evidence type="ECO:0000313" key="1">
    <source>
        <dbReference type="EMBL" id="CAE0824074.1"/>
    </source>
</evidence>
<dbReference type="EMBL" id="HBJA01102423">
    <property type="protein sequence ID" value="CAE0824074.1"/>
    <property type="molecule type" value="Transcribed_RNA"/>
</dbReference>
<reference evidence="1" key="1">
    <citation type="submission" date="2021-01" db="EMBL/GenBank/DDBJ databases">
        <authorList>
            <person name="Corre E."/>
            <person name="Pelletier E."/>
            <person name="Niang G."/>
            <person name="Scheremetjew M."/>
            <person name="Finn R."/>
            <person name="Kale V."/>
            <person name="Holt S."/>
            <person name="Cochrane G."/>
            <person name="Meng A."/>
            <person name="Brown T."/>
            <person name="Cohen L."/>
        </authorList>
    </citation>
    <scope>NUCLEOTIDE SEQUENCE</scope>
    <source>
        <strain evidence="1">CCMP1594</strain>
    </source>
</reference>
<protein>
    <submittedName>
        <fullName evidence="1">Uncharacterized protein</fullName>
    </submittedName>
</protein>
<organism evidence="1">
    <name type="scientific">Eutreptiella gymnastica</name>
    <dbReference type="NCBI Taxonomy" id="73025"/>
    <lineage>
        <taxon>Eukaryota</taxon>
        <taxon>Discoba</taxon>
        <taxon>Euglenozoa</taxon>
        <taxon>Euglenida</taxon>
        <taxon>Spirocuta</taxon>
        <taxon>Euglenophyceae</taxon>
        <taxon>Eutreptiales</taxon>
        <taxon>Eutreptiaceae</taxon>
        <taxon>Eutreptiella</taxon>
    </lineage>
</organism>
<sequence length="138" mass="15022">MVHCTSTGKSVDRLMLGDGMWVGEVFHIRIFAQACAAHHSFVEQNVLVVFATASPTVSLFFNNGGVGWGSACNGMGADPCSLKSMGCFASSHSSVLSYYSRPFEMACSLGSLSCYCKISSTHYRTRWGCSQDHQHMVY</sequence>
<name>A0A7S4G3F6_9EUGL</name>
<dbReference type="AlphaFoldDB" id="A0A7S4G3F6"/>
<proteinExistence type="predicted"/>
<accession>A0A7S4G3F6</accession>
<gene>
    <name evidence="1" type="ORF">EGYM00163_LOCUS35280</name>
</gene>